<dbReference type="AlphaFoldDB" id="A0A1X7D3X2"/>
<dbReference type="Proteomes" id="UP000192903">
    <property type="component" value="Unassembled WGS sequence"/>
</dbReference>
<evidence type="ECO:0000313" key="2">
    <source>
        <dbReference type="Proteomes" id="UP000192903"/>
    </source>
</evidence>
<organism evidence="1 2">
    <name type="scientific">Xaviernesmea oryzae</name>
    <dbReference type="NCBI Taxonomy" id="464029"/>
    <lineage>
        <taxon>Bacteria</taxon>
        <taxon>Pseudomonadati</taxon>
        <taxon>Pseudomonadota</taxon>
        <taxon>Alphaproteobacteria</taxon>
        <taxon>Hyphomicrobiales</taxon>
        <taxon>Rhizobiaceae</taxon>
        <taxon>Rhizobium/Agrobacterium group</taxon>
        <taxon>Xaviernesmea</taxon>
    </lineage>
</organism>
<reference evidence="2" key="1">
    <citation type="submission" date="2017-04" db="EMBL/GenBank/DDBJ databases">
        <authorList>
            <person name="Varghese N."/>
            <person name="Submissions S."/>
        </authorList>
    </citation>
    <scope>NUCLEOTIDE SEQUENCE [LARGE SCALE GENOMIC DNA]</scope>
    <source>
        <strain evidence="2">B4P</strain>
    </source>
</reference>
<name>A0A1X7D3X2_9HYPH</name>
<keyword evidence="2" id="KW-1185">Reference proteome</keyword>
<accession>A0A1X7D3X2</accession>
<dbReference type="EMBL" id="FXAF01000002">
    <property type="protein sequence ID" value="SMF08408.1"/>
    <property type="molecule type" value="Genomic_DNA"/>
</dbReference>
<protein>
    <recommendedName>
        <fullName evidence="3">Anti-sigma factor NepR domain-containing protein</fullName>
    </recommendedName>
</protein>
<evidence type="ECO:0008006" key="3">
    <source>
        <dbReference type="Google" id="ProtNLM"/>
    </source>
</evidence>
<evidence type="ECO:0000313" key="1">
    <source>
        <dbReference type="EMBL" id="SMF08408.1"/>
    </source>
</evidence>
<gene>
    <name evidence="1" type="ORF">SAMN02982989_4994</name>
</gene>
<proteinExistence type="predicted"/>
<sequence length="60" mass="6959">MAKQNNPVADQEIRMGRRVSRQVSVLLTEIEKEEVPDRLLELARELQKALNEKIASRSDR</sequence>
<dbReference type="RefSeq" id="WP_085420383.1">
    <property type="nucleotide sequence ID" value="NZ_FXAF01000002.1"/>
</dbReference>
<dbReference type="OrthoDB" id="8388661at2"/>